<dbReference type="AlphaFoldDB" id="U3B320"/>
<proteinExistence type="predicted"/>
<dbReference type="Proteomes" id="UP000016562">
    <property type="component" value="Unassembled WGS sequence"/>
</dbReference>
<name>U3B320_9VIBR</name>
<feature type="signal peptide" evidence="1">
    <location>
        <begin position="1"/>
        <end position="36"/>
    </location>
</feature>
<keyword evidence="3" id="KW-1185">Reference proteome</keyword>
<dbReference type="EMBL" id="BATM01000020">
    <property type="protein sequence ID" value="GAD79852.1"/>
    <property type="molecule type" value="Genomic_DNA"/>
</dbReference>
<dbReference type="eggNOG" id="COG5361">
    <property type="taxonomic scope" value="Bacteria"/>
</dbReference>
<reference evidence="2 3" key="1">
    <citation type="submission" date="2013-09" db="EMBL/GenBank/DDBJ databases">
        <title>Whole genome shotgun sequence of Vibrio ezurae NBRC 102218.</title>
        <authorList>
            <person name="Yoshida I."/>
            <person name="Hosoyama A."/>
            <person name="Numata M."/>
            <person name="Hashimoto M."/>
            <person name="Hosoyama Y."/>
            <person name="Tsuchikane K."/>
            <person name="Noguchi M."/>
            <person name="Hirakata S."/>
            <person name="Ichikawa N."/>
            <person name="Ohji S."/>
            <person name="Yamazoe A."/>
            <person name="Fujita N."/>
        </authorList>
    </citation>
    <scope>NUCLEOTIDE SEQUENCE [LARGE SCALE GENOMIC DNA]</scope>
    <source>
        <strain evidence="2 3">NBRC 102218</strain>
    </source>
</reference>
<sequence>MLNVRSNTFVSRALSSHVVLTTALLTTVSLAPNVMAAENVHNSKAQALTVTAQNFSHAETARNYRNWASKGANSQFVIMQNLPPRGKAAPTVQMNDDTLYGVAIVKAENGKVSFSIPKTDNYLAVQVVTERGHGQHYVVEDGVYELAVESEYAMLIYRSGTEKGIQHAVEQLDKVNVADFNFATDYQVQPYNYDEVETWVQNYTKEVNSMDKFTYTFPRTSEQVTDLHQWNLENAAGWGGASPEAFVGNKYANSAKLKANVCYSATFNDPENKFFTSITAYDSDKYLMEGVRHISSNTWDTNQDGTITVSFNCGDTAKNNIDTKGQDFTFTTRHYGVTPNVMQATQDPIIAALKQS</sequence>
<dbReference type="Gene3D" id="2.60.120.1600">
    <property type="match status" value="1"/>
</dbReference>
<evidence type="ECO:0000313" key="2">
    <source>
        <dbReference type="EMBL" id="GAD79852.1"/>
    </source>
</evidence>
<gene>
    <name evidence="2" type="ORF">VEZ01S_20_01250</name>
</gene>
<dbReference type="SUPFAM" id="SSF160935">
    <property type="entry name" value="VPA0735-like"/>
    <property type="match status" value="1"/>
</dbReference>
<organism evidence="2 3">
    <name type="scientific">Vibrio ezurae NBRC 102218</name>
    <dbReference type="NCBI Taxonomy" id="1219080"/>
    <lineage>
        <taxon>Bacteria</taxon>
        <taxon>Pseudomonadati</taxon>
        <taxon>Pseudomonadota</taxon>
        <taxon>Gammaproteobacteria</taxon>
        <taxon>Vibrionales</taxon>
        <taxon>Vibrionaceae</taxon>
        <taxon>Vibrio</taxon>
    </lineage>
</organism>
<feature type="chain" id="PRO_5004638432" description="DUF1254 domain-containing protein" evidence="1">
    <location>
        <begin position="37"/>
        <end position="356"/>
    </location>
</feature>
<dbReference type="RefSeq" id="WP_021713560.1">
    <property type="nucleotide sequence ID" value="NZ_BATM01000020.1"/>
</dbReference>
<keyword evidence="1" id="KW-0732">Signal</keyword>
<protein>
    <recommendedName>
        <fullName evidence="4">DUF1254 domain-containing protein</fullName>
    </recommendedName>
</protein>
<accession>U3B320</accession>
<evidence type="ECO:0000313" key="3">
    <source>
        <dbReference type="Proteomes" id="UP000016562"/>
    </source>
</evidence>
<dbReference type="STRING" id="1219080.VEZ01S_20_01250"/>
<comment type="caution">
    <text evidence="2">The sequence shown here is derived from an EMBL/GenBank/DDBJ whole genome shotgun (WGS) entry which is preliminary data.</text>
</comment>
<evidence type="ECO:0000256" key="1">
    <source>
        <dbReference type="SAM" id="SignalP"/>
    </source>
</evidence>
<evidence type="ECO:0008006" key="4">
    <source>
        <dbReference type="Google" id="ProtNLM"/>
    </source>
</evidence>